<dbReference type="PANTHER" id="PTHR15672">
    <property type="entry name" value="CAMP-REGULATED PHOSPHOPROTEIN 21 RELATED R3H DOMAIN CONTAINING PROTEIN"/>
    <property type="match status" value="1"/>
</dbReference>
<name>A0A1Y2HUB1_9FUNG</name>
<proteinExistence type="predicted"/>
<dbReference type="Pfam" id="PF01424">
    <property type="entry name" value="R3H"/>
    <property type="match status" value="1"/>
</dbReference>
<evidence type="ECO:0000256" key="1">
    <source>
        <dbReference type="ARBA" id="ARBA00022553"/>
    </source>
</evidence>
<feature type="domain" description="R3H" evidence="3">
    <location>
        <begin position="122"/>
        <end position="209"/>
    </location>
</feature>
<dbReference type="CDD" id="cd02642">
    <property type="entry name" value="R3H_encore_like"/>
    <property type="match status" value="1"/>
</dbReference>
<organism evidence="4 5">
    <name type="scientific">Catenaria anguillulae PL171</name>
    <dbReference type="NCBI Taxonomy" id="765915"/>
    <lineage>
        <taxon>Eukaryota</taxon>
        <taxon>Fungi</taxon>
        <taxon>Fungi incertae sedis</taxon>
        <taxon>Blastocladiomycota</taxon>
        <taxon>Blastocladiomycetes</taxon>
        <taxon>Blastocladiales</taxon>
        <taxon>Catenariaceae</taxon>
        <taxon>Catenaria</taxon>
    </lineage>
</organism>
<dbReference type="GO" id="GO:0003676">
    <property type="term" value="F:nucleic acid binding"/>
    <property type="evidence" value="ECO:0007669"/>
    <property type="project" value="UniProtKB-UniRule"/>
</dbReference>
<dbReference type="STRING" id="765915.A0A1Y2HUB1"/>
<dbReference type="PROSITE" id="PS51061">
    <property type="entry name" value="R3H"/>
    <property type="match status" value="1"/>
</dbReference>
<keyword evidence="5" id="KW-1185">Reference proteome</keyword>
<dbReference type="SUPFAM" id="SSF82708">
    <property type="entry name" value="R3H domain"/>
    <property type="match status" value="1"/>
</dbReference>
<dbReference type="Gene3D" id="3.30.1370.50">
    <property type="entry name" value="R3H-like domain"/>
    <property type="match status" value="1"/>
</dbReference>
<dbReference type="InterPro" id="IPR036867">
    <property type="entry name" value="R3H_dom_sf"/>
</dbReference>
<feature type="compositionally biased region" description="Polar residues" evidence="2">
    <location>
        <begin position="1"/>
        <end position="11"/>
    </location>
</feature>
<evidence type="ECO:0000259" key="3">
    <source>
        <dbReference type="PROSITE" id="PS51061"/>
    </source>
</evidence>
<gene>
    <name evidence="4" type="ORF">BCR44DRAFT_1042992</name>
</gene>
<reference evidence="4 5" key="1">
    <citation type="submission" date="2016-07" db="EMBL/GenBank/DDBJ databases">
        <title>Pervasive Adenine N6-methylation of Active Genes in Fungi.</title>
        <authorList>
            <consortium name="DOE Joint Genome Institute"/>
            <person name="Mondo S.J."/>
            <person name="Dannebaum R.O."/>
            <person name="Kuo R.C."/>
            <person name="Labutti K."/>
            <person name="Haridas S."/>
            <person name="Kuo A."/>
            <person name="Salamov A."/>
            <person name="Ahrendt S.R."/>
            <person name="Lipzen A."/>
            <person name="Sullivan W."/>
            <person name="Andreopoulos W.B."/>
            <person name="Clum A."/>
            <person name="Lindquist E."/>
            <person name="Daum C."/>
            <person name="Ramamoorthy G.K."/>
            <person name="Gryganskyi A."/>
            <person name="Culley D."/>
            <person name="Magnuson J.K."/>
            <person name="James T.Y."/>
            <person name="O'Malley M.A."/>
            <person name="Stajich J.E."/>
            <person name="Spatafora J.W."/>
            <person name="Visel A."/>
            <person name="Grigoriev I.V."/>
        </authorList>
    </citation>
    <scope>NUCLEOTIDE SEQUENCE [LARGE SCALE GENOMIC DNA]</scope>
    <source>
        <strain evidence="4 5">PL171</strain>
    </source>
</reference>
<accession>A0A1Y2HUB1</accession>
<protein>
    <recommendedName>
        <fullName evidence="3">R3H domain-containing protein</fullName>
    </recommendedName>
</protein>
<feature type="region of interest" description="Disordered" evidence="2">
    <location>
        <begin position="198"/>
        <end position="217"/>
    </location>
</feature>
<evidence type="ECO:0000256" key="2">
    <source>
        <dbReference type="SAM" id="MobiDB-lite"/>
    </source>
</evidence>
<dbReference type="InterPro" id="IPR001374">
    <property type="entry name" value="R3H_dom"/>
</dbReference>
<dbReference type="AlphaFoldDB" id="A0A1Y2HUB1"/>
<feature type="compositionally biased region" description="Low complexity" evidence="2">
    <location>
        <begin position="202"/>
        <end position="215"/>
    </location>
</feature>
<dbReference type="EMBL" id="MCFL01000013">
    <property type="protein sequence ID" value="ORZ37283.1"/>
    <property type="molecule type" value="Genomic_DNA"/>
</dbReference>
<feature type="region of interest" description="Disordered" evidence="2">
    <location>
        <begin position="62"/>
        <end position="89"/>
    </location>
</feature>
<dbReference type="InterPro" id="IPR051937">
    <property type="entry name" value="R3H_domain_containing"/>
</dbReference>
<dbReference type="Proteomes" id="UP000193411">
    <property type="component" value="Unassembled WGS sequence"/>
</dbReference>
<sequence length="275" mass="30632">MIGPTTSTSQEHPPATVRELGSSSSPASARRNRKTANLFINTSNSDAYPRYQPAYNQHYFIRPGPRGHSSLPSTSFNDGHVSRPSRQRQLRASSTIEIPAWHGPQPTLDGFLIAALYNDADRQLVMALQTDIEGFLANDEYAIFSMNNQIHHDVLTYCFLRMTRLDFPPMNSYQRLLIHRVAQYFGLDHVVLSSMDDGRTRSSSASSNMTAPSTMLPMPQVASPTTTAMSMASSQVSNQKSGSRPICLFKSDRALQYVPVRVCVETRRTQIVCLT</sequence>
<dbReference type="PANTHER" id="PTHR15672:SF8">
    <property type="entry name" value="PROTEIN ENCORE"/>
    <property type="match status" value="1"/>
</dbReference>
<keyword evidence="1" id="KW-0597">Phosphoprotein</keyword>
<evidence type="ECO:0000313" key="4">
    <source>
        <dbReference type="EMBL" id="ORZ37283.1"/>
    </source>
</evidence>
<evidence type="ECO:0000313" key="5">
    <source>
        <dbReference type="Proteomes" id="UP000193411"/>
    </source>
</evidence>
<comment type="caution">
    <text evidence="4">The sequence shown here is derived from an EMBL/GenBank/DDBJ whole genome shotgun (WGS) entry which is preliminary data.</text>
</comment>
<dbReference type="OrthoDB" id="278430at2759"/>
<feature type="region of interest" description="Disordered" evidence="2">
    <location>
        <begin position="1"/>
        <end position="41"/>
    </location>
</feature>